<evidence type="ECO:0000313" key="13">
    <source>
        <dbReference type="EMBL" id="SCW65979.1"/>
    </source>
</evidence>
<dbReference type="GO" id="GO:0009228">
    <property type="term" value="P:thiamine biosynthetic process"/>
    <property type="evidence" value="ECO:0007669"/>
    <property type="project" value="UniProtKB-UniRule"/>
</dbReference>
<evidence type="ECO:0000256" key="9">
    <source>
        <dbReference type="ARBA" id="ARBA00023229"/>
    </source>
</evidence>
<dbReference type="GO" id="GO:0008661">
    <property type="term" value="F:1-deoxy-D-xylulose-5-phosphate synthase activity"/>
    <property type="evidence" value="ECO:0007669"/>
    <property type="project" value="UniProtKB-UniRule"/>
</dbReference>
<comment type="cofactor">
    <cofactor evidence="11">
        <name>Mg(2+)</name>
        <dbReference type="ChEBI" id="CHEBI:18420"/>
    </cofactor>
    <text evidence="11">Binds 1 Mg(2+) ion per subunit.</text>
</comment>
<keyword evidence="9 11" id="KW-0414">Isoprene biosynthesis</keyword>
<evidence type="ECO:0000259" key="12">
    <source>
        <dbReference type="SMART" id="SM00861"/>
    </source>
</evidence>
<name>A0A1G4SC71_9CAUL</name>
<dbReference type="Pfam" id="PF13292">
    <property type="entry name" value="DXP_synthase_N"/>
    <property type="match status" value="1"/>
</dbReference>
<comment type="function">
    <text evidence="10 11">Catalyzes the acyloin condensation reaction between C atoms 2 and 3 of pyruvate and glyceraldehyde 3-phosphate to yield 1-deoxy-D-xylulose-5-phosphate (DXP).</text>
</comment>
<dbReference type="InterPro" id="IPR029061">
    <property type="entry name" value="THDP-binding"/>
</dbReference>
<evidence type="ECO:0000256" key="6">
    <source>
        <dbReference type="ARBA" id="ARBA00022842"/>
    </source>
</evidence>
<reference evidence="14" key="1">
    <citation type="submission" date="2016-10" db="EMBL/GenBank/DDBJ databases">
        <authorList>
            <person name="Varghese N."/>
            <person name="Submissions S."/>
        </authorList>
    </citation>
    <scope>NUCLEOTIDE SEQUENCE [LARGE SCALE GENOMIC DNA]</scope>
    <source>
        <strain evidence="14">CGMCC 1.3431</strain>
    </source>
</reference>
<dbReference type="CDD" id="cd07033">
    <property type="entry name" value="TPP_PYR_DXS_TK_like"/>
    <property type="match status" value="1"/>
</dbReference>
<dbReference type="NCBIfam" id="NF003933">
    <property type="entry name" value="PRK05444.2-2"/>
    <property type="match status" value="1"/>
</dbReference>
<evidence type="ECO:0000256" key="2">
    <source>
        <dbReference type="ARBA" id="ARBA00011081"/>
    </source>
</evidence>
<feature type="binding site" evidence="11">
    <location>
        <position position="368"/>
    </location>
    <ligand>
        <name>thiamine diphosphate</name>
        <dbReference type="ChEBI" id="CHEBI:58937"/>
    </ligand>
</feature>
<dbReference type="GO" id="GO:0016114">
    <property type="term" value="P:terpenoid biosynthetic process"/>
    <property type="evidence" value="ECO:0007669"/>
    <property type="project" value="UniProtKB-UniRule"/>
</dbReference>
<dbReference type="EMBL" id="FMTS01000004">
    <property type="protein sequence ID" value="SCW65979.1"/>
    <property type="molecule type" value="Genomic_DNA"/>
</dbReference>
<keyword evidence="4 11" id="KW-0808">Transferase</keyword>
<dbReference type="GO" id="GO:0030976">
    <property type="term" value="F:thiamine pyrophosphate binding"/>
    <property type="evidence" value="ECO:0007669"/>
    <property type="project" value="UniProtKB-UniRule"/>
</dbReference>
<dbReference type="SMART" id="SM00861">
    <property type="entry name" value="Transket_pyr"/>
    <property type="match status" value="1"/>
</dbReference>
<keyword evidence="8 11" id="KW-0786">Thiamine pyrophosphate</keyword>
<dbReference type="PANTHER" id="PTHR43322">
    <property type="entry name" value="1-D-DEOXYXYLULOSE 5-PHOSPHATE SYNTHASE-RELATED"/>
    <property type="match status" value="1"/>
</dbReference>
<dbReference type="AlphaFoldDB" id="A0A1G4SC71"/>
<accession>A0A1G4SC71</accession>
<organism evidence="13 14">
    <name type="scientific">Asticcacaulis taihuensis</name>
    <dbReference type="NCBI Taxonomy" id="260084"/>
    <lineage>
        <taxon>Bacteria</taxon>
        <taxon>Pseudomonadati</taxon>
        <taxon>Pseudomonadota</taxon>
        <taxon>Alphaproteobacteria</taxon>
        <taxon>Caulobacterales</taxon>
        <taxon>Caulobacteraceae</taxon>
        <taxon>Asticcacaulis</taxon>
    </lineage>
</organism>
<feature type="domain" description="Transketolase-like pyrimidine-binding" evidence="12">
    <location>
        <begin position="317"/>
        <end position="482"/>
    </location>
</feature>
<evidence type="ECO:0000256" key="8">
    <source>
        <dbReference type="ARBA" id="ARBA00023052"/>
    </source>
</evidence>
<dbReference type="Pfam" id="PF02780">
    <property type="entry name" value="Transketolase_C"/>
    <property type="match status" value="1"/>
</dbReference>
<dbReference type="FunFam" id="3.40.50.920:FF:000002">
    <property type="entry name" value="1-deoxy-D-xylulose-5-phosphate synthase"/>
    <property type="match status" value="1"/>
</dbReference>
<dbReference type="Gene3D" id="3.40.50.970">
    <property type="match status" value="2"/>
</dbReference>
<evidence type="ECO:0000313" key="14">
    <source>
        <dbReference type="Proteomes" id="UP000199150"/>
    </source>
</evidence>
<evidence type="ECO:0000256" key="5">
    <source>
        <dbReference type="ARBA" id="ARBA00022723"/>
    </source>
</evidence>
<protein>
    <recommendedName>
        <fullName evidence="11">1-deoxy-D-xylulose-5-phosphate synthase</fullName>
        <ecNumber evidence="11">2.2.1.7</ecNumber>
    </recommendedName>
    <alternativeName>
        <fullName evidence="11">1-deoxyxylulose-5-phosphate synthase</fullName>
        <shortName evidence="11">DXP synthase</shortName>
        <shortName evidence="11">DXPS</shortName>
    </alternativeName>
</protein>
<dbReference type="GO" id="GO:0019288">
    <property type="term" value="P:isopentenyl diphosphate biosynthetic process, methylerythritol 4-phosphate pathway"/>
    <property type="evidence" value="ECO:0007669"/>
    <property type="project" value="UniProtKB-ARBA"/>
</dbReference>
<evidence type="ECO:0000256" key="1">
    <source>
        <dbReference type="ARBA" id="ARBA00004980"/>
    </source>
</evidence>
<feature type="binding site" evidence="11">
    <location>
        <position position="177"/>
    </location>
    <ligand>
        <name>Mg(2+)</name>
        <dbReference type="ChEBI" id="CHEBI:18420"/>
    </ligand>
</feature>
<keyword evidence="14" id="KW-1185">Reference proteome</keyword>
<dbReference type="Gene3D" id="3.40.50.920">
    <property type="match status" value="1"/>
</dbReference>
<sequence>MPETPILDSLTNPESIRDLTASQVKALADEVRSETIDVVSKIGGHLGSSLGVVELTVALHHVFETPRDILIWDVGHQCYPHKILTGRRDRIRTLRQAGGLSGFTKRSESVYDPFGAAHAATSISAALGFCAARDQKGEDNNVIAVIGDGSMSAGMAYEAMNNAAETTRHLTVILNDNDMSIAPPVGGMSAYLANLVSGGAYQSLRRWGKSVAERLPRPLFEMVRKSEEFSRTWFTGGTFFEELGFYYVGPIDGHDMENLLAVLKRVKEIKDRPVLVHVVTQKGKGYEPAETSPDKYHGVAKFDVITGEQSKPKANAPSYTDVFASELIKQARDDDRIVAITAAMPSGTGLDRFAEVFPARTYDVGIAEQHAVTFAAGLAADGMKPFCTIYSTFLQRGYDQVAHDVSLQNLPVRFALDRAGLVGADGATHAGSFDIGYLGALPNMMIMAAADEAELAAMIATAAAYDDGPSAFRYPRGEATGIAIPERAAPLAIGKGRILREGSKVAILSLGTRLGDALKAADMLAARGLSTTVADARFAKPIDKDLVRQLAKHHECLITVEEGAVGGFGAFVLHYLAGEGALDAGLKIRTLTLPDTYQDQASQAQQYAEAGLDAAGITLTALQALGLDDAALARAINR</sequence>
<dbReference type="UniPathway" id="UPA00064">
    <property type="reaction ID" value="UER00091"/>
</dbReference>
<dbReference type="NCBIfam" id="TIGR00204">
    <property type="entry name" value="dxs"/>
    <property type="match status" value="1"/>
</dbReference>
<evidence type="ECO:0000256" key="11">
    <source>
        <dbReference type="HAMAP-Rule" id="MF_00315"/>
    </source>
</evidence>
<dbReference type="CDD" id="cd02007">
    <property type="entry name" value="TPP_DXS"/>
    <property type="match status" value="1"/>
</dbReference>
<feature type="binding site" evidence="11">
    <location>
        <position position="286"/>
    </location>
    <ligand>
        <name>thiamine diphosphate</name>
        <dbReference type="ChEBI" id="CHEBI:58937"/>
    </ligand>
</feature>
<dbReference type="OrthoDB" id="9803371at2"/>
<comment type="catalytic activity">
    <reaction evidence="11">
        <text>D-glyceraldehyde 3-phosphate + pyruvate + H(+) = 1-deoxy-D-xylulose 5-phosphate + CO2</text>
        <dbReference type="Rhea" id="RHEA:12605"/>
        <dbReference type="ChEBI" id="CHEBI:15361"/>
        <dbReference type="ChEBI" id="CHEBI:15378"/>
        <dbReference type="ChEBI" id="CHEBI:16526"/>
        <dbReference type="ChEBI" id="CHEBI:57792"/>
        <dbReference type="ChEBI" id="CHEBI:59776"/>
        <dbReference type="EC" id="2.2.1.7"/>
    </reaction>
</comment>
<dbReference type="Pfam" id="PF02779">
    <property type="entry name" value="Transket_pyr"/>
    <property type="match status" value="1"/>
</dbReference>
<evidence type="ECO:0000256" key="4">
    <source>
        <dbReference type="ARBA" id="ARBA00022679"/>
    </source>
</evidence>
<evidence type="ECO:0000256" key="10">
    <source>
        <dbReference type="ARBA" id="ARBA00055605"/>
    </source>
</evidence>
<feature type="binding site" evidence="11">
    <location>
        <position position="148"/>
    </location>
    <ligand>
        <name>Mg(2+)</name>
        <dbReference type="ChEBI" id="CHEBI:18420"/>
    </ligand>
</feature>
<dbReference type="PANTHER" id="PTHR43322:SF5">
    <property type="entry name" value="1-DEOXY-D-XYLULOSE-5-PHOSPHATE SYNTHASE, CHLOROPLASTIC"/>
    <property type="match status" value="1"/>
</dbReference>
<gene>
    <name evidence="11" type="primary">dxs</name>
    <name evidence="13" type="ORF">SAMN02927928_2482</name>
</gene>
<dbReference type="InterPro" id="IPR020826">
    <property type="entry name" value="Transketolase_BS"/>
</dbReference>
<dbReference type="InterPro" id="IPR009014">
    <property type="entry name" value="Transketo_C/PFOR_II"/>
</dbReference>
<dbReference type="HAMAP" id="MF_00315">
    <property type="entry name" value="DXP_synth"/>
    <property type="match status" value="1"/>
</dbReference>
<dbReference type="GO" id="GO:0000287">
    <property type="term" value="F:magnesium ion binding"/>
    <property type="evidence" value="ECO:0007669"/>
    <property type="project" value="UniProtKB-UniRule"/>
</dbReference>
<dbReference type="SUPFAM" id="SSF52922">
    <property type="entry name" value="TK C-terminal domain-like"/>
    <property type="match status" value="1"/>
</dbReference>
<dbReference type="RefSeq" id="WP_090648401.1">
    <property type="nucleotide sequence ID" value="NZ_CBCRYE010000002.1"/>
</dbReference>
<dbReference type="SUPFAM" id="SSF52518">
    <property type="entry name" value="Thiamin diphosphate-binding fold (THDP-binding)"/>
    <property type="match status" value="2"/>
</dbReference>
<proteinExistence type="inferred from homology"/>
<keyword evidence="7 11" id="KW-0784">Thiamine biosynthesis</keyword>
<comment type="subunit">
    <text evidence="3 11">Homodimer.</text>
</comment>
<feature type="binding site" evidence="11">
    <location>
        <begin position="149"/>
        <end position="150"/>
    </location>
    <ligand>
        <name>thiamine diphosphate</name>
        <dbReference type="ChEBI" id="CHEBI:58937"/>
    </ligand>
</feature>
<dbReference type="InterPro" id="IPR005477">
    <property type="entry name" value="Dxylulose-5-P_synthase"/>
</dbReference>
<comment type="cofactor">
    <cofactor evidence="11">
        <name>thiamine diphosphate</name>
        <dbReference type="ChEBI" id="CHEBI:58937"/>
    </cofactor>
    <text evidence="11">Binds 1 thiamine pyrophosphate per subunit.</text>
</comment>
<dbReference type="InterPro" id="IPR049557">
    <property type="entry name" value="Transketolase_CS"/>
</dbReference>
<keyword evidence="5 11" id="KW-0479">Metal-binding</keyword>
<feature type="binding site" evidence="11">
    <location>
        <position position="177"/>
    </location>
    <ligand>
        <name>thiamine diphosphate</name>
        <dbReference type="ChEBI" id="CHEBI:58937"/>
    </ligand>
</feature>
<dbReference type="EC" id="2.2.1.7" evidence="11"/>
<dbReference type="InterPro" id="IPR033248">
    <property type="entry name" value="Transketolase_C"/>
</dbReference>
<dbReference type="InterPro" id="IPR005475">
    <property type="entry name" value="Transketolase-like_Pyr-bd"/>
</dbReference>
<keyword evidence="6 11" id="KW-0460">Magnesium</keyword>
<dbReference type="STRING" id="260084.SAMN02927928_2482"/>
<comment type="similarity">
    <text evidence="2 11">Belongs to the transketolase family. DXPS subfamily.</text>
</comment>
<dbReference type="FunFam" id="3.40.50.970:FF:000005">
    <property type="entry name" value="1-deoxy-D-xylulose-5-phosphate synthase"/>
    <property type="match status" value="1"/>
</dbReference>
<feature type="binding site" evidence="11">
    <location>
        <position position="76"/>
    </location>
    <ligand>
        <name>thiamine diphosphate</name>
        <dbReference type="ChEBI" id="CHEBI:58937"/>
    </ligand>
</feature>
<comment type="pathway">
    <text evidence="1 11">Metabolic intermediate biosynthesis; 1-deoxy-D-xylulose 5-phosphate biosynthesis; 1-deoxy-D-xylulose 5-phosphate from D-glyceraldehyde 3-phosphate and pyruvate: step 1/1.</text>
</comment>
<feature type="binding site" evidence="11">
    <location>
        <begin position="117"/>
        <end position="119"/>
    </location>
    <ligand>
        <name>thiamine diphosphate</name>
        <dbReference type="ChEBI" id="CHEBI:58937"/>
    </ligand>
</feature>
<evidence type="ECO:0000256" key="3">
    <source>
        <dbReference type="ARBA" id="ARBA00011738"/>
    </source>
</evidence>
<dbReference type="Proteomes" id="UP000199150">
    <property type="component" value="Unassembled WGS sequence"/>
</dbReference>
<dbReference type="PROSITE" id="PS00801">
    <property type="entry name" value="TRANSKETOLASE_1"/>
    <property type="match status" value="1"/>
</dbReference>
<dbReference type="PROSITE" id="PS00802">
    <property type="entry name" value="TRANSKETOLASE_2"/>
    <property type="match status" value="1"/>
</dbReference>
<evidence type="ECO:0000256" key="7">
    <source>
        <dbReference type="ARBA" id="ARBA00022977"/>
    </source>
</evidence>